<accession>A0A4Y9XQI8</accession>
<dbReference type="OrthoDB" id="341486at2759"/>
<evidence type="ECO:0008006" key="3">
    <source>
        <dbReference type="Google" id="ProtNLM"/>
    </source>
</evidence>
<dbReference type="AlphaFoldDB" id="A0A4Y9XQI8"/>
<organism evidence="1 2">
    <name type="scientific">Dentipellis fragilis</name>
    <dbReference type="NCBI Taxonomy" id="205917"/>
    <lineage>
        <taxon>Eukaryota</taxon>
        <taxon>Fungi</taxon>
        <taxon>Dikarya</taxon>
        <taxon>Basidiomycota</taxon>
        <taxon>Agaricomycotina</taxon>
        <taxon>Agaricomycetes</taxon>
        <taxon>Russulales</taxon>
        <taxon>Hericiaceae</taxon>
        <taxon>Dentipellis</taxon>
    </lineage>
</organism>
<keyword evidence="2" id="KW-1185">Reference proteome</keyword>
<comment type="caution">
    <text evidence="1">The sequence shown here is derived from an EMBL/GenBank/DDBJ whole genome shotgun (WGS) entry which is preliminary data.</text>
</comment>
<gene>
    <name evidence="1" type="ORF">EVG20_g10733</name>
</gene>
<feature type="non-terminal residue" evidence="1">
    <location>
        <position position="90"/>
    </location>
</feature>
<protein>
    <recommendedName>
        <fullName evidence="3">Anaphase-promoting complex subunit 4 WD40 domain-containing protein</fullName>
    </recommendedName>
</protein>
<evidence type="ECO:0000313" key="1">
    <source>
        <dbReference type="EMBL" id="TFY52032.1"/>
    </source>
</evidence>
<reference evidence="1 2" key="1">
    <citation type="submission" date="2019-02" db="EMBL/GenBank/DDBJ databases">
        <title>Genome sequencing of the rare red list fungi Dentipellis fragilis.</title>
        <authorList>
            <person name="Buettner E."/>
            <person name="Kellner H."/>
        </authorList>
    </citation>
    <scope>NUCLEOTIDE SEQUENCE [LARGE SCALE GENOMIC DNA]</scope>
    <source>
        <strain evidence="1 2">DSM 105465</strain>
    </source>
</reference>
<dbReference type="EMBL" id="SEOQ01001384">
    <property type="protein sequence ID" value="TFY52032.1"/>
    <property type="molecule type" value="Genomic_DNA"/>
</dbReference>
<evidence type="ECO:0000313" key="2">
    <source>
        <dbReference type="Proteomes" id="UP000298327"/>
    </source>
</evidence>
<dbReference type="Proteomes" id="UP000298327">
    <property type="component" value="Unassembled WGS sequence"/>
</dbReference>
<dbReference type="STRING" id="205917.A0A4Y9XQI8"/>
<name>A0A4Y9XQI8_9AGAM</name>
<sequence>MVSQLERRVLWHPRGEDRFAVSSGSQIVVYEYAPDEPAIRDIASQQDLNSLKCFAWSPTPLASDLFAVGLTAGRVDLLRLSEPSSTRPGH</sequence>
<proteinExistence type="predicted"/>